<dbReference type="AlphaFoldDB" id="A0A9J5XVI4"/>
<proteinExistence type="predicted"/>
<keyword evidence="2" id="KW-1185">Reference proteome</keyword>
<dbReference type="Proteomes" id="UP000824120">
    <property type="component" value="Chromosome 8"/>
</dbReference>
<name>A0A9J5XVI4_SOLCO</name>
<organism evidence="1 2">
    <name type="scientific">Solanum commersonii</name>
    <name type="common">Commerson's wild potato</name>
    <name type="synonym">Commerson's nightshade</name>
    <dbReference type="NCBI Taxonomy" id="4109"/>
    <lineage>
        <taxon>Eukaryota</taxon>
        <taxon>Viridiplantae</taxon>
        <taxon>Streptophyta</taxon>
        <taxon>Embryophyta</taxon>
        <taxon>Tracheophyta</taxon>
        <taxon>Spermatophyta</taxon>
        <taxon>Magnoliopsida</taxon>
        <taxon>eudicotyledons</taxon>
        <taxon>Gunneridae</taxon>
        <taxon>Pentapetalae</taxon>
        <taxon>asterids</taxon>
        <taxon>lamiids</taxon>
        <taxon>Solanales</taxon>
        <taxon>Solanaceae</taxon>
        <taxon>Solanoideae</taxon>
        <taxon>Solaneae</taxon>
        <taxon>Solanum</taxon>
    </lineage>
</organism>
<reference evidence="1 2" key="1">
    <citation type="submission" date="2020-09" db="EMBL/GenBank/DDBJ databases">
        <title>De no assembly of potato wild relative species, Solanum commersonii.</title>
        <authorList>
            <person name="Cho K."/>
        </authorList>
    </citation>
    <scope>NUCLEOTIDE SEQUENCE [LARGE SCALE GENOMIC DNA]</scope>
    <source>
        <strain evidence="1">LZ3.2</strain>
        <tissue evidence="1">Leaf</tissue>
    </source>
</reference>
<accession>A0A9J5XVI4</accession>
<protein>
    <submittedName>
        <fullName evidence="1">Uncharacterized protein</fullName>
    </submittedName>
</protein>
<comment type="caution">
    <text evidence="1">The sequence shown here is derived from an EMBL/GenBank/DDBJ whole genome shotgun (WGS) entry which is preliminary data.</text>
</comment>
<dbReference type="EMBL" id="JACXVP010000008">
    <property type="protein sequence ID" value="KAG5591853.1"/>
    <property type="molecule type" value="Genomic_DNA"/>
</dbReference>
<dbReference type="OrthoDB" id="998214at2759"/>
<sequence>MTTNIEIVVKPVDTPVDSTTRELNTVEENWILRHVMTQLWQAWANGQEPLTFIPGFLRSLDPISDLLFPPRYGPFDNYGAGPSTTHAHGMPFRNNPTVTTAAPEYKLLGKMEKLFRKIREEDMSLKSSEPVPSLSVKGVNLDTKVFCVPGALKGIGGRAGMSKLYVSKGFSLTQQDQSCLAKLKEPIFVKPVQQLSVPDSKVVP</sequence>
<gene>
    <name evidence="1" type="ORF">H5410_042367</name>
</gene>
<evidence type="ECO:0000313" key="2">
    <source>
        <dbReference type="Proteomes" id="UP000824120"/>
    </source>
</evidence>
<evidence type="ECO:0000313" key="1">
    <source>
        <dbReference type="EMBL" id="KAG5591853.1"/>
    </source>
</evidence>